<keyword evidence="2" id="KW-1185">Reference proteome</keyword>
<evidence type="ECO:0000313" key="2">
    <source>
        <dbReference type="Proteomes" id="UP001432180"/>
    </source>
</evidence>
<dbReference type="GO" id="GO:0004427">
    <property type="term" value="F:inorganic diphosphate phosphatase activity"/>
    <property type="evidence" value="ECO:0007669"/>
    <property type="project" value="UniProtKB-EC"/>
</dbReference>
<dbReference type="EC" id="3.6.1.1" evidence="1"/>
<dbReference type="Pfam" id="PF13419">
    <property type="entry name" value="HAD_2"/>
    <property type="match status" value="1"/>
</dbReference>
<dbReference type="InterPro" id="IPR023198">
    <property type="entry name" value="PGP-like_dom2"/>
</dbReference>
<organism evidence="1 2">
    <name type="scientific">Thiorhodovibrio winogradskyi</name>
    <dbReference type="NCBI Taxonomy" id="77007"/>
    <lineage>
        <taxon>Bacteria</taxon>
        <taxon>Pseudomonadati</taxon>
        <taxon>Pseudomonadota</taxon>
        <taxon>Gammaproteobacteria</taxon>
        <taxon>Chromatiales</taxon>
        <taxon>Chromatiaceae</taxon>
        <taxon>Thiorhodovibrio</taxon>
    </lineage>
</organism>
<dbReference type="Gene3D" id="1.10.150.240">
    <property type="entry name" value="Putative phosphatase, domain 2"/>
    <property type="match status" value="1"/>
</dbReference>
<dbReference type="NCBIfam" id="TIGR01549">
    <property type="entry name" value="HAD-SF-IA-v1"/>
    <property type="match status" value="1"/>
</dbReference>
<dbReference type="SFLD" id="SFLDS00003">
    <property type="entry name" value="Haloacid_Dehalogenase"/>
    <property type="match status" value="1"/>
</dbReference>
<keyword evidence="1" id="KW-0378">Hydrolase</keyword>
<accession>A0ABZ0S8K3</accession>
<dbReference type="Gene3D" id="3.40.50.1000">
    <property type="entry name" value="HAD superfamily/HAD-like"/>
    <property type="match status" value="1"/>
</dbReference>
<protein>
    <submittedName>
        <fullName evidence="1">Pyrophosphatase PpaX</fullName>
        <ecNumber evidence="1">3.6.1.1</ecNumber>
    </submittedName>
</protein>
<gene>
    <name evidence="1" type="primary">ppaX</name>
    <name evidence="1" type="ORF">Thiowin_01845</name>
</gene>
<evidence type="ECO:0000313" key="1">
    <source>
        <dbReference type="EMBL" id="WPL16869.1"/>
    </source>
</evidence>
<dbReference type="SUPFAM" id="SSF56784">
    <property type="entry name" value="HAD-like"/>
    <property type="match status" value="1"/>
</dbReference>
<dbReference type="InterPro" id="IPR023214">
    <property type="entry name" value="HAD_sf"/>
</dbReference>
<dbReference type="EMBL" id="CP121472">
    <property type="protein sequence ID" value="WPL16869.1"/>
    <property type="molecule type" value="Genomic_DNA"/>
</dbReference>
<proteinExistence type="predicted"/>
<dbReference type="SFLD" id="SFLDG01129">
    <property type="entry name" value="C1.5:_HAD__Beta-PGM__Phosphata"/>
    <property type="match status" value="1"/>
</dbReference>
<dbReference type="InterPro" id="IPR041492">
    <property type="entry name" value="HAD_2"/>
</dbReference>
<dbReference type="InterPro" id="IPR050155">
    <property type="entry name" value="HAD-like_hydrolase_sf"/>
</dbReference>
<dbReference type="PANTHER" id="PTHR43434">
    <property type="entry name" value="PHOSPHOGLYCOLATE PHOSPHATASE"/>
    <property type="match status" value="1"/>
</dbReference>
<dbReference type="Proteomes" id="UP001432180">
    <property type="component" value="Chromosome"/>
</dbReference>
<name>A0ABZ0S8K3_9GAMM</name>
<reference evidence="1 2" key="1">
    <citation type="journal article" date="2023" name="Microorganisms">
        <title>Thiorhodovibrio frisius and Trv. litoralis spp. nov., Two Novel Members from a Clade of Fastidious Purple Sulfur Bacteria That Exhibit Unique Red-Shifted Light-Harvesting Capabilities.</title>
        <authorList>
            <person name="Methner A."/>
            <person name="Kuzyk S.B."/>
            <person name="Petersen J."/>
            <person name="Bauer S."/>
            <person name="Brinkmann H."/>
            <person name="Sichau K."/>
            <person name="Wanner G."/>
            <person name="Wolf J."/>
            <person name="Neumann-Schaal M."/>
            <person name="Henke P."/>
            <person name="Tank M."/>
            <person name="Sproer C."/>
            <person name="Bunk B."/>
            <person name="Overmann J."/>
        </authorList>
    </citation>
    <scope>NUCLEOTIDE SEQUENCE [LARGE SCALE GENOMIC DNA]</scope>
    <source>
        <strain evidence="1 2">DSM 6702</strain>
    </source>
</reference>
<sequence>MQVELIIFDWDGTLMDSAARIVNCMTAAFVEQDVQPPAPELMRDQIGLGLEEAMQTLCPRARPELISRLIEAYRNRFLGEDPTPTLLFDRAAEVVRALHQQGLLLAVATGKSRRGLDRALVQSGLVPYFHATRCADETLSKPNPQMLFELLDELGTRAEAALMVGDTEFDLLMANNAGMASLAVSYGVHDSERLLACQPLGLIHAIGELPAWLAARA</sequence>
<dbReference type="InterPro" id="IPR036412">
    <property type="entry name" value="HAD-like_sf"/>
</dbReference>
<dbReference type="InterPro" id="IPR006439">
    <property type="entry name" value="HAD-SF_hydro_IA"/>
</dbReference>
<dbReference type="RefSeq" id="WP_328987398.1">
    <property type="nucleotide sequence ID" value="NZ_CP121472.1"/>
</dbReference>
<dbReference type="PANTHER" id="PTHR43434:SF24">
    <property type="entry name" value="HYDROLASE-RELATED"/>
    <property type="match status" value="1"/>
</dbReference>